<proteinExistence type="predicted"/>
<name>A0A931MYU8_9HYPH</name>
<dbReference type="InterPro" id="IPR009562">
    <property type="entry name" value="DUF1178"/>
</dbReference>
<reference evidence="1" key="1">
    <citation type="submission" date="2020-12" db="EMBL/GenBank/DDBJ databases">
        <title>Methylobrevis albus sp. nov., isolated from fresh water lack sediment.</title>
        <authorList>
            <person name="Zou Q."/>
        </authorList>
    </citation>
    <scope>NUCLEOTIDE SEQUENCE</scope>
    <source>
        <strain evidence="1">L22</strain>
    </source>
</reference>
<accession>A0A931MYU8</accession>
<evidence type="ECO:0000313" key="1">
    <source>
        <dbReference type="EMBL" id="MBH0237354.1"/>
    </source>
</evidence>
<dbReference type="Pfam" id="PF06676">
    <property type="entry name" value="DUF1178"/>
    <property type="match status" value="1"/>
</dbReference>
<keyword evidence="2" id="KW-1185">Reference proteome</keyword>
<dbReference type="RefSeq" id="WP_197310446.1">
    <property type="nucleotide sequence ID" value="NZ_JADZLT010000042.1"/>
</dbReference>
<protein>
    <submittedName>
        <fullName evidence="1">DUF1178 family protein</fullName>
    </submittedName>
</protein>
<sequence length="157" mass="16949">MIRYALACAEGHGFDGWFRSSDDFDRQRARGLLSCAHCGSPKVEKALMAPSVRVYDDDRPATMPVPMPVAGPAVPAPVAMPDPRQAELIAAMRELKQKLIAEAENVGGNFPEEARKIHYGEAPERGIYGAASADEAKALIEEGIGILPLPVLPDERN</sequence>
<evidence type="ECO:0000313" key="2">
    <source>
        <dbReference type="Proteomes" id="UP000631694"/>
    </source>
</evidence>
<organism evidence="1 2">
    <name type="scientific">Methylobrevis albus</name>
    <dbReference type="NCBI Taxonomy" id="2793297"/>
    <lineage>
        <taxon>Bacteria</taxon>
        <taxon>Pseudomonadati</taxon>
        <taxon>Pseudomonadota</taxon>
        <taxon>Alphaproteobacteria</taxon>
        <taxon>Hyphomicrobiales</taxon>
        <taxon>Pleomorphomonadaceae</taxon>
        <taxon>Methylobrevis</taxon>
    </lineage>
</organism>
<dbReference type="Proteomes" id="UP000631694">
    <property type="component" value="Unassembled WGS sequence"/>
</dbReference>
<dbReference type="PIRSF" id="PIRSF032131">
    <property type="entry name" value="UCP032131"/>
    <property type="match status" value="1"/>
</dbReference>
<comment type="caution">
    <text evidence="1">The sequence shown here is derived from an EMBL/GenBank/DDBJ whole genome shotgun (WGS) entry which is preliminary data.</text>
</comment>
<dbReference type="EMBL" id="JADZLT010000042">
    <property type="protein sequence ID" value="MBH0237354.1"/>
    <property type="molecule type" value="Genomic_DNA"/>
</dbReference>
<dbReference type="AlphaFoldDB" id="A0A931MYU8"/>
<gene>
    <name evidence="1" type="ORF">I5731_05925</name>
</gene>